<dbReference type="PANTHER" id="PTHR42957:SF1">
    <property type="entry name" value="HELICASE MJ1565-RELATED"/>
    <property type="match status" value="1"/>
</dbReference>
<protein>
    <recommendedName>
        <fullName evidence="1">Helicase HerA central domain-containing protein</fullName>
    </recommendedName>
</protein>
<evidence type="ECO:0000259" key="1">
    <source>
        <dbReference type="Pfam" id="PF01935"/>
    </source>
</evidence>
<dbReference type="InterPro" id="IPR008571">
    <property type="entry name" value="HerA-like"/>
</dbReference>
<dbReference type="RefSeq" id="WP_060927337.1">
    <property type="nucleotide sequence ID" value="NZ_FNSQ01000005.1"/>
</dbReference>
<dbReference type="InterPro" id="IPR002789">
    <property type="entry name" value="HerA_central"/>
</dbReference>
<dbReference type="Gene3D" id="3.40.50.300">
    <property type="entry name" value="P-loop containing nucleotide triphosphate hydrolases"/>
    <property type="match status" value="2"/>
</dbReference>
<accession>A0A1H4P762</accession>
<name>A0A1H4P762_9MICO</name>
<dbReference type="SUPFAM" id="SSF52540">
    <property type="entry name" value="P-loop containing nucleoside triphosphate hydrolases"/>
    <property type="match status" value="1"/>
</dbReference>
<feature type="domain" description="Helicase HerA central" evidence="1">
    <location>
        <begin position="5"/>
        <end position="125"/>
    </location>
</feature>
<keyword evidence="3" id="KW-1185">Reference proteome</keyword>
<organism evidence="2 3">
    <name type="scientific">Microbacterium hydrocarbonoxydans</name>
    <dbReference type="NCBI Taxonomy" id="273678"/>
    <lineage>
        <taxon>Bacteria</taxon>
        <taxon>Bacillati</taxon>
        <taxon>Actinomycetota</taxon>
        <taxon>Actinomycetes</taxon>
        <taxon>Micrococcales</taxon>
        <taxon>Microbacteriaceae</taxon>
        <taxon>Microbacterium</taxon>
    </lineage>
</organism>
<dbReference type="Pfam" id="PF01935">
    <property type="entry name" value="DUF87"/>
    <property type="match status" value="1"/>
</dbReference>
<dbReference type="Proteomes" id="UP000183750">
    <property type="component" value="Unassembled WGS sequence"/>
</dbReference>
<dbReference type="PANTHER" id="PTHR42957">
    <property type="entry name" value="HELICASE MJ1565-RELATED"/>
    <property type="match status" value="1"/>
</dbReference>
<evidence type="ECO:0000313" key="2">
    <source>
        <dbReference type="EMBL" id="SEC03185.1"/>
    </source>
</evidence>
<evidence type="ECO:0000313" key="3">
    <source>
        <dbReference type="Proteomes" id="UP000183750"/>
    </source>
</evidence>
<gene>
    <name evidence="2" type="ORF">SAMN04489807_2696</name>
</gene>
<dbReference type="OrthoDB" id="9806951at2"/>
<dbReference type="EMBL" id="FNSQ01000005">
    <property type="protein sequence ID" value="SEC03185.1"/>
    <property type="molecule type" value="Genomic_DNA"/>
</dbReference>
<proteinExistence type="predicted"/>
<dbReference type="AlphaFoldDB" id="A0A1H4P762"/>
<dbReference type="InterPro" id="IPR027417">
    <property type="entry name" value="P-loop_NTPase"/>
</dbReference>
<reference evidence="3" key="1">
    <citation type="submission" date="2016-10" db="EMBL/GenBank/DDBJ databases">
        <authorList>
            <person name="Varghese N."/>
            <person name="Submissions S."/>
        </authorList>
    </citation>
    <scope>NUCLEOTIDE SEQUENCE [LARGE SCALE GENOMIC DNA]</scope>
    <source>
        <strain evidence="3">DSM 16089</strain>
    </source>
</reference>
<sequence>MTDLTIGTLTDEADVSVHLDARRFNRHTFWCGQSGSGKTYALGVVLEQLLLRTELPMLILDPNADFVRLAEARPGSPSAPAAAIAASDIRVFRSGHGPGDKVHARYIDLSPAAKAAVLQIDPIADAEEYNALLHWSVSTTDFSAVEMLREFRATGDPAHIRLANRMENLQVLEWDLWSRGAGSVVDVVDERPRATVLDLGGFDHPAEPKVAALAVLEALWAQRESRRPLLIVIDEAHNICPPDPRTAVERAVTEQLVQIAAEGRKFGLWLLLSTQRPTKIHPNVLSQCDNLGLMRVNAPRDIAELADVFGFVGEDDIRRAQGFAQGQALFAGGFIAQPTFAQMGERLTEEAGADVVVPLRS</sequence>